<protein>
    <submittedName>
        <fullName evidence="1">Uncharacterized protein</fullName>
    </submittedName>
</protein>
<name>A0AAQ3PS84_PASNO</name>
<organism evidence="1 2">
    <name type="scientific">Paspalum notatum var. saurae</name>
    <dbReference type="NCBI Taxonomy" id="547442"/>
    <lineage>
        <taxon>Eukaryota</taxon>
        <taxon>Viridiplantae</taxon>
        <taxon>Streptophyta</taxon>
        <taxon>Embryophyta</taxon>
        <taxon>Tracheophyta</taxon>
        <taxon>Spermatophyta</taxon>
        <taxon>Magnoliopsida</taxon>
        <taxon>Liliopsida</taxon>
        <taxon>Poales</taxon>
        <taxon>Poaceae</taxon>
        <taxon>PACMAD clade</taxon>
        <taxon>Panicoideae</taxon>
        <taxon>Andropogonodae</taxon>
        <taxon>Paspaleae</taxon>
        <taxon>Paspalinae</taxon>
        <taxon>Paspalum</taxon>
    </lineage>
</organism>
<sequence length="76" mass="8022">MDLGVLSPAALPAELLHIWPSVEMASASVALSGCKNNGSASIGAEKLQDWMNKLKIRDDKEAEATIIMGKAQKLGT</sequence>
<proteinExistence type="predicted"/>
<dbReference type="EMBL" id="CP144745">
    <property type="protein sequence ID" value="WVZ52963.1"/>
    <property type="molecule type" value="Genomic_DNA"/>
</dbReference>
<evidence type="ECO:0000313" key="1">
    <source>
        <dbReference type="EMBL" id="WVZ52963.1"/>
    </source>
</evidence>
<accession>A0AAQ3PS84</accession>
<reference evidence="1 2" key="1">
    <citation type="submission" date="2024-02" db="EMBL/GenBank/DDBJ databases">
        <title>High-quality chromosome-scale genome assembly of Pensacola bahiagrass (Paspalum notatum Flugge var. saurae).</title>
        <authorList>
            <person name="Vega J.M."/>
            <person name="Podio M."/>
            <person name="Orjuela J."/>
            <person name="Siena L.A."/>
            <person name="Pessino S.C."/>
            <person name="Combes M.C."/>
            <person name="Mariac C."/>
            <person name="Albertini E."/>
            <person name="Pupilli F."/>
            <person name="Ortiz J.P.A."/>
            <person name="Leblanc O."/>
        </authorList>
    </citation>
    <scope>NUCLEOTIDE SEQUENCE [LARGE SCALE GENOMIC DNA]</scope>
    <source>
        <strain evidence="1">R1</strain>
        <tissue evidence="1">Leaf</tissue>
    </source>
</reference>
<evidence type="ECO:0000313" key="2">
    <source>
        <dbReference type="Proteomes" id="UP001341281"/>
    </source>
</evidence>
<gene>
    <name evidence="1" type="ORF">U9M48_003961</name>
</gene>
<dbReference type="AlphaFoldDB" id="A0AAQ3PS84"/>
<keyword evidence="2" id="KW-1185">Reference proteome</keyword>
<dbReference type="Proteomes" id="UP001341281">
    <property type="component" value="Chromosome 01"/>
</dbReference>